<dbReference type="EMBL" id="JBFXLQ010000017">
    <property type="protein sequence ID" value="KAL2867755.1"/>
    <property type="molecule type" value="Genomic_DNA"/>
</dbReference>
<proteinExistence type="predicted"/>
<protein>
    <submittedName>
        <fullName evidence="2">Uncharacterized protein</fullName>
    </submittedName>
</protein>
<evidence type="ECO:0000313" key="2">
    <source>
        <dbReference type="EMBL" id="KAL2867755.1"/>
    </source>
</evidence>
<sequence length="267" mass="29581">MLQKQNFAVINSKHSLFPRDISHSTDQPLKIPIPSMAVNTHTLSMNIYGRGDATLGDGPSHMGLALHEKDSSTCIMHHIRNPVDEVFIYDPRPQPLHDPVLRGRCELLTSISPEEVSRVSELLSDFGNDGSNIPEFGVGNCQDWVANAVGALESKGILEEGEGVFWTGMINKSAEGMKRACIEAGRRWIDGPDSEFNGVPDARFKDRDGEERVVGKLAQNPDFKARMQALLGKDKSKGNDKGSESERLERPFYVSSPFFSTLGERRE</sequence>
<feature type="region of interest" description="Disordered" evidence="1">
    <location>
        <begin position="230"/>
        <end position="249"/>
    </location>
</feature>
<feature type="compositionally biased region" description="Basic and acidic residues" evidence="1">
    <location>
        <begin position="232"/>
        <end position="249"/>
    </location>
</feature>
<dbReference type="RefSeq" id="XP_070886734.1">
    <property type="nucleotide sequence ID" value="XM_071028990.1"/>
</dbReference>
<evidence type="ECO:0000256" key="1">
    <source>
        <dbReference type="SAM" id="MobiDB-lite"/>
    </source>
</evidence>
<gene>
    <name evidence="2" type="ORF">BJX67DRAFT_352202</name>
</gene>
<reference evidence="2 3" key="1">
    <citation type="submission" date="2024-07" db="EMBL/GenBank/DDBJ databases">
        <title>Section-level genome sequencing and comparative genomics of Aspergillus sections Usti and Cavernicolus.</title>
        <authorList>
            <consortium name="Lawrence Berkeley National Laboratory"/>
            <person name="Nybo J.L."/>
            <person name="Vesth T.C."/>
            <person name="Theobald S."/>
            <person name="Frisvad J.C."/>
            <person name="Larsen T.O."/>
            <person name="Kjaerboelling I."/>
            <person name="Rothschild-Mancinelli K."/>
            <person name="Lyhne E.K."/>
            <person name="Kogle M.E."/>
            <person name="Barry K."/>
            <person name="Clum A."/>
            <person name="Na H."/>
            <person name="Ledsgaard L."/>
            <person name="Lin J."/>
            <person name="Lipzen A."/>
            <person name="Kuo A."/>
            <person name="Riley R."/>
            <person name="Mondo S."/>
            <person name="Labutti K."/>
            <person name="Haridas S."/>
            <person name="Pangalinan J."/>
            <person name="Salamov A.A."/>
            <person name="Simmons B.A."/>
            <person name="Magnuson J.K."/>
            <person name="Chen J."/>
            <person name="Drula E."/>
            <person name="Henrissat B."/>
            <person name="Wiebenga A."/>
            <person name="Lubbers R.J."/>
            <person name="Gomes A.C."/>
            <person name="Macurrencykelacurrency M.R."/>
            <person name="Stajich J."/>
            <person name="Grigoriev I.V."/>
            <person name="Mortensen U.H."/>
            <person name="De Vries R.P."/>
            <person name="Baker S.E."/>
            <person name="Andersen M.R."/>
        </authorList>
    </citation>
    <scope>NUCLEOTIDE SEQUENCE [LARGE SCALE GENOMIC DNA]</scope>
    <source>
        <strain evidence="2 3">CBS 449.75</strain>
    </source>
</reference>
<name>A0ABR4LT95_9EURO</name>
<dbReference type="Proteomes" id="UP001610432">
    <property type="component" value="Unassembled WGS sequence"/>
</dbReference>
<comment type="caution">
    <text evidence="2">The sequence shown here is derived from an EMBL/GenBank/DDBJ whole genome shotgun (WGS) entry which is preliminary data.</text>
</comment>
<dbReference type="GeneID" id="98144062"/>
<organism evidence="2 3">
    <name type="scientific">Aspergillus lucknowensis</name>
    <dbReference type="NCBI Taxonomy" id="176173"/>
    <lineage>
        <taxon>Eukaryota</taxon>
        <taxon>Fungi</taxon>
        <taxon>Dikarya</taxon>
        <taxon>Ascomycota</taxon>
        <taxon>Pezizomycotina</taxon>
        <taxon>Eurotiomycetes</taxon>
        <taxon>Eurotiomycetidae</taxon>
        <taxon>Eurotiales</taxon>
        <taxon>Aspergillaceae</taxon>
        <taxon>Aspergillus</taxon>
        <taxon>Aspergillus subgen. Nidulantes</taxon>
    </lineage>
</organism>
<accession>A0ABR4LT95</accession>
<evidence type="ECO:0000313" key="3">
    <source>
        <dbReference type="Proteomes" id="UP001610432"/>
    </source>
</evidence>
<keyword evidence="3" id="KW-1185">Reference proteome</keyword>